<gene>
    <name evidence="2" type="ORF">GUJ93_ZPchr0012g21107</name>
</gene>
<feature type="region of interest" description="Disordered" evidence="1">
    <location>
        <begin position="25"/>
        <end position="108"/>
    </location>
</feature>
<name>A0A8J6BQ40_ZIZPA</name>
<proteinExistence type="predicted"/>
<dbReference type="AlphaFoldDB" id="A0A8J6BQ40"/>
<evidence type="ECO:0000313" key="3">
    <source>
        <dbReference type="Proteomes" id="UP000729402"/>
    </source>
</evidence>
<protein>
    <submittedName>
        <fullName evidence="2">Uncharacterized protein</fullName>
    </submittedName>
</protein>
<comment type="caution">
    <text evidence="2">The sequence shown here is derived from an EMBL/GenBank/DDBJ whole genome shotgun (WGS) entry which is preliminary data.</text>
</comment>
<dbReference type="EMBL" id="JAAALK010000080">
    <property type="protein sequence ID" value="KAG8091949.1"/>
    <property type="molecule type" value="Genomic_DNA"/>
</dbReference>
<organism evidence="2 3">
    <name type="scientific">Zizania palustris</name>
    <name type="common">Northern wild rice</name>
    <dbReference type="NCBI Taxonomy" id="103762"/>
    <lineage>
        <taxon>Eukaryota</taxon>
        <taxon>Viridiplantae</taxon>
        <taxon>Streptophyta</taxon>
        <taxon>Embryophyta</taxon>
        <taxon>Tracheophyta</taxon>
        <taxon>Spermatophyta</taxon>
        <taxon>Magnoliopsida</taxon>
        <taxon>Liliopsida</taxon>
        <taxon>Poales</taxon>
        <taxon>Poaceae</taxon>
        <taxon>BOP clade</taxon>
        <taxon>Oryzoideae</taxon>
        <taxon>Oryzeae</taxon>
        <taxon>Zizaniinae</taxon>
        <taxon>Zizania</taxon>
    </lineage>
</organism>
<reference evidence="2" key="2">
    <citation type="submission" date="2021-02" db="EMBL/GenBank/DDBJ databases">
        <authorList>
            <person name="Kimball J.A."/>
            <person name="Haas M.W."/>
            <person name="Macchietto M."/>
            <person name="Kono T."/>
            <person name="Duquette J."/>
            <person name="Shao M."/>
        </authorList>
    </citation>
    <scope>NUCLEOTIDE SEQUENCE</scope>
    <source>
        <tissue evidence="2">Fresh leaf tissue</tissue>
    </source>
</reference>
<keyword evidence="3" id="KW-1185">Reference proteome</keyword>
<sequence length="152" mass="15522">MSRFRKGASAAGDSGGFFLVTAHTLLSGITPGSSRRGDEDIGRGEEEPNPNPSGGGGAWRPWGVKAAVGGRGRQRQREGLTAWRQQWEGGRGTGGVEASGRGGGGERAVRPQGVEAAVGGWGRKRRRGGGGGEEAMWNRCASGFGLTCGGAA</sequence>
<feature type="compositionally biased region" description="Basic and acidic residues" evidence="1">
    <location>
        <begin position="35"/>
        <end position="46"/>
    </location>
</feature>
<dbReference type="Proteomes" id="UP000729402">
    <property type="component" value="Unassembled WGS sequence"/>
</dbReference>
<evidence type="ECO:0000313" key="2">
    <source>
        <dbReference type="EMBL" id="KAG8091949.1"/>
    </source>
</evidence>
<feature type="compositionally biased region" description="Gly residues" evidence="1">
    <location>
        <begin position="89"/>
        <end position="106"/>
    </location>
</feature>
<evidence type="ECO:0000256" key="1">
    <source>
        <dbReference type="SAM" id="MobiDB-lite"/>
    </source>
</evidence>
<reference evidence="2" key="1">
    <citation type="journal article" date="2021" name="bioRxiv">
        <title>Whole Genome Assembly and Annotation of Northern Wild Rice, Zizania palustris L., Supports a Whole Genome Duplication in the Zizania Genus.</title>
        <authorList>
            <person name="Haas M."/>
            <person name="Kono T."/>
            <person name="Macchietto M."/>
            <person name="Millas R."/>
            <person name="McGilp L."/>
            <person name="Shao M."/>
            <person name="Duquette J."/>
            <person name="Hirsch C.N."/>
            <person name="Kimball J."/>
        </authorList>
    </citation>
    <scope>NUCLEOTIDE SEQUENCE</scope>
    <source>
        <tissue evidence="2">Fresh leaf tissue</tissue>
    </source>
</reference>
<accession>A0A8J6BQ40</accession>